<feature type="compositionally biased region" description="Low complexity" evidence="5">
    <location>
        <begin position="190"/>
        <end position="202"/>
    </location>
</feature>
<name>A0AAN7KWL7_9MYRT</name>
<feature type="compositionally biased region" description="Basic and acidic residues" evidence="5">
    <location>
        <begin position="124"/>
        <end position="134"/>
    </location>
</feature>
<evidence type="ECO:0000259" key="6">
    <source>
        <dbReference type="PROSITE" id="PS50196"/>
    </source>
</evidence>
<evidence type="ECO:0000256" key="1">
    <source>
        <dbReference type="ARBA" id="ARBA00004567"/>
    </source>
</evidence>
<dbReference type="SMART" id="SM00160">
    <property type="entry name" value="RanBD"/>
    <property type="match status" value="1"/>
</dbReference>
<dbReference type="GO" id="GO:0005643">
    <property type="term" value="C:nuclear pore"/>
    <property type="evidence" value="ECO:0007669"/>
    <property type="project" value="UniProtKB-SubCell"/>
</dbReference>
<accession>A0AAN7KWL7</accession>
<dbReference type="Gene3D" id="2.30.29.30">
    <property type="entry name" value="Pleckstrin-homology domain (PH domain)/Phosphotyrosine-binding domain (PTB)"/>
    <property type="match status" value="1"/>
</dbReference>
<keyword evidence="2" id="KW-0509">mRNA transport</keyword>
<dbReference type="PROSITE" id="PS50196">
    <property type="entry name" value="RANBD1"/>
    <property type="match status" value="1"/>
</dbReference>
<dbReference type="PANTHER" id="PTHR23138:SF141">
    <property type="entry name" value="NUCLEAR PORE COMPLEX PROTEIN NUP50"/>
    <property type="match status" value="1"/>
</dbReference>
<proteinExistence type="predicted"/>
<dbReference type="AlphaFoldDB" id="A0AAN7KWL7"/>
<evidence type="ECO:0000313" key="8">
    <source>
        <dbReference type="Proteomes" id="UP001345219"/>
    </source>
</evidence>
<keyword evidence="2" id="KW-0813">Transport</keyword>
<feature type="region of interest" description="Disordered" evidence="5">
    <location>
        <begin position="28"/>
        <end position="52"/>
    </location>
</feature>
<reference evidence="7 8" key="1">
    <citation type="journal article" date="2023" name="Hortic Res">
        <title>Pangenome of water caltrop reveals structural variations and asymmetric subgenome divergence after allopolyploidization.</title>
        <authorList>
            <person name="Zhang X."/>
            <person name="Chen Y."/>
            <person name="Wang L."/>
            <person name="Yuan Y."/>
            <person name="Fang M."/>
            <person name="Shi L."/>
            <person name="Lu R."/>
            <person name="Comes H.P."/>
            <person name="Ma Y."/>
            <person name="Chen Y."/>
            <person name="Huang G."/>
            <person name="Zhou Y."/>
            <person name="Zheng Z."/>
            <person name="Qiu Y."/>
        </authorList>
    </citation>
    <scope>NUCLEOTIDE SEQUENCE [LARGE SCALE GENOMIC DNA]</scope>
    <source>
        <tissue evidence="7">Roots</tissue>
    </source>
</reference>
<keyword evidence="3" id="KW-0811">Translocation</keyword>
<dbReference type="CDD" id="cd13170">
    <property type="entry name" value="RanBD_NUP50"/>
    <property type="match status" value="1"/>
</dbReference>
<feature type="domain" description="RanBD1" evidence="6">
    <location>
        <begin position="310"/>
        <end position="437"/>
    </location>
</feature>
<dbReference type="Proteomes" id="UP001345219">
    <property type="component" value="Chromosome 24"/>
</dbReference>
<evidence type="ECO:0000256" key="5">
    <source>
        <dbReference type="SAM" id="MobiDB-lite"/>
    </source>
</evidence>
<dbReference type="InterPro" id="IPR000156">
    <property type="entry name" value="Ran_bind_dom"/>
</dbReference>
<keyword evidence="8" id="KW-1185">Reference proteome</keyword>
<keyword evidence="4" id="KW-0653">Protein transport</keyword>
<dbReference type="GO" id="GO:0015031">
    <property type="term" value="P:protein transport"/>
    <property type="evidence" value="ECO:0007669"/>
    <property type="project" value="UniProtKB-KW"/>
</dbReference>
<gene>
    <name evidence="7" type="ORF">SAY87_031193</name>
</gene>
<dbReference type="Pfam" id="PF00638">
    <property type="entry name" value="Ran_BP1"/>
    <property type="match status" value="1"/>
</dbReference>
<feature type="compositionally biased region" description="Polar residues" evidence="5">
    <location>
        <begin position="143"/>
        <end position="189"/>
    </location>
</feature>
<feature type="region of interest" description="Disordered" evidence="5">
    <location>
        <begin position="112"/>
        <end position="204"/>
    </location>
</feature>
<dbReference type="SUPFAM" id="SSF50729">
    <property type="entry name" value="PH domain-like"/>
    <property type="match status" value="1"/>
</dbReference>
<dbReference type="GO" id="GO:0051028">
    <property type="term" value="P:mRNA transport"/>
    <property type="evidence" value="ECO:0007669"/>
    <property type="project" value="UniProtKB-KW"/>
</dbReference>
<keyword evidence="4" id="KW-0539">Nucleus</keyword>
<feature type="region of interest" description="Disordered" evidence="5">
    <location>
        <begin position="276"/>
        <end position="314"/>
    </location>
</feature>
<comment type="subcellular location">
    <subcellularLocation>
        <location evidence="1">Nucleus</location>
        <location evidence="1">Nuclear pore complex</location>
    </subcellularLocation>
</comment>
<keyword evidence="4" id="KW-0906">Nuclear pore complex</keyword>
<evidence type="ECO:0000256" key="2">
    <source>
        <dbReference type="ARBA" id="ARBA00022816"/>
    </source>
</evidence>
<dbReference type="PANTHER" id="PTHR23138">
    <property type="entry name" value="RAN BINDING PROTEIN"/>
    <property type="match status" value="1"/>
</dbReference>
<dbReference type="InterPro" id="IPR011993">
    <property type="entry name" value="PH-like_dom_sf"/>
</dbReference>
<evidence type="ECO:0000313" key="7">
    <source>
        <dbReference type="EMBL" id="KAK4770661.1"/>
    </source>
</evidence>
<feature type="compositionally biased region" description="Polar residues" evidence="5">
    <location>
        <begin position="276"/>
        <end position="287"/>
    </location>
</feature>
<dbReference type="InterPro" id="IPR045255">
    <property type="entry name" value="RanBP1-like"/>
</dbReference>
<sequence>MSRKRLAASGPSSDSSFWNKKSIAGSTFDIPRAEPAQIEKLATPTLDSQRAQTSRQHVRALNVQFASWVQMQLKNHPDELWEDGVRDYITHASGILEKFSDVVHWLKANTSKGEPLSASGPPNGEKEPVPKNKDTIPSFPKTKLSSFPVGSTSVPWTSGAWNNSQTTKPVPENNDSQTTKPVPENNDNVSSLSQNQTNSTTSGMTPCFSASWSSGLFNSSQPTKGSFSLEKKVLPQSNNNEAKSSEKPIFPTFGAATIASSSSQWSSLFSGGQTPVFSGSAIQTSAPANRDAPEEGDGEAEQPSSPSVKRSAEEGVTVVHEVKCKIYVKSSDPADADAWKDRGAGQLYIKCKEGFSKGSKESKPIVLVRNDVGKILLNASIYHGIKTSLQKNSIVAIFHTADDSNDKVVARTFLIRTKSEEDRNKLSAAIQECAPSS</sequence>
<evidence type="ECO:0000256" key="4">
    <source>
        <dbReference type="ARBA" id="ARBA00023132"/>
    </source>
</evidence>
<protein>
    <recommendedName>
        <fullName evidence="6">RanBD1 domain-containing protein</fullName>
    </recommendedName>
</protein>
<evidence type="ECO:0000256" key="3">
    <source>
        <dbReference type="ARBA" id="ARBA00023010"/>
    </source>
</evidence>
<organism evidence="7 8">
    <name type="scientific">Trapa incisa</name>
    <dbReference type="NCBI Taxonomy" id="236973"/>
    <lineage>
        <taxon>Eukaryota</taxon>
        <taxon>Viridiplantae</taxon>
        <taxon>Streptophyta</taxon>
        <taxon>Embryophyta</taxon>
        <taxon>Tracheophyta</taxon>
        <taxon>Spermatophyta</taxon>
        <taxon>Magnoliopsida</taxon>
        <taxon>eudicotyledons</taxon>
        <taxon>Gunneridae</taxon>
        <taxon>Pentapetalae</taxon>
        <taxon>rosids</taxon>
        <taxon>malvids</taxon>
        <taxon>Myrtales</taxon>
        <taxon>Lythraceae</taxon>
        <taxon>Trapa</taxon>
    </lineage>
</organism>
<comment type="caution">
    <text evidence="7">The sequence shown here is derived from an EMBL/GenBank/DDBJ whole genome shotgun (WGS) entry which is preliminary data.</text>
</comment>
<dbReference type="EMBL" id="JAXIOK010000005">
    <property type="protein sequence ID" value="KAK4770661.1"/>
    <property type="molecule type" value="Genomic_DNA"/>
</dbReference>